<comment type="caution">
    <text evidence="6">The sequence shown here is derived from an EMBL/GenBank/DDBJ whole genome shotgun (WGS) entry which is preliminary data.</text>
</comment>
<dbReference type="EMBL" id="BAABHO010000072">
    <property type="protein sequence ID" value="GAA4810870.1"/>
    <property type="molecule type" value="Genomic_DNA"/>
</dbReference>
<keyword evidence="7" id="KW-1185">Reference proteome</keyword>
<evidence type="ECO:0000313" key="7">
    <source>
        <dbReference type="Proteomes" id="UP001500928"/>
    </source>
</evidence>
<keyword evidence="3" id="KW-0804">Transcription</keyword>
<gene>
    <name evidence="6" type="ORF">GCM10023200_55840</name>
</gene>
<dbReference type="InterPro" id="IPR000835">
    <property type="entry name" value="HTH_MarR-typ"/>
</dbReference>
<evidence type="ECO:0000256" key="3">
    <source>
        <dbReference type="ARBA" id="ARBA00023163"/>
    </source>
</evidence>
<dbReference type="CDD" id="cd00090">
    <property type="entry name" value="HTH_ARSR"/>
    <property type="match status" value="1"/>
</dbReference>
<dbReference type="InterPro" id="IPR036390">
    <property type="entry name" value="WH_DNA-bd_sf"/>
</dbReference>
<protein>
    <submittedName>
        <fullName evidence="6">MarR family transcriptional regulator</fullName>
    </submittedName>
</protein>
<organism evidence="6 7">
    <name type="scientific">Actinomycetospora chlora</name>
    <dbReference type="NCBI Taxonomy" id="663608"/>
    <lineage>
        <taxon>Bacteria</taxon>
        <taxon>Bacillati</taxon>
        <taxon>Actinomycetota</taxon>
        <taxon>Actinomycetes</taxon>
        <taxon>Pseudonocardiales</taxon>
        <taxon>Pseudonocardiaceae</taxon>
        <taxon>Actinomycetospora</taxon>
    </lineage>
</organism>
<keyword evidence="2" id="KW-0238">DNA-binding</keyword>
<evidence type="ECO:0000313" key="6">
    <source>
        <dbReference type="EMBL" id="GAA4810870.1"/>
    </source>
</evidence>
<reference evidence="7" key="1">
    <citation type="journal article" date="2019" name="Int. J. Syst. Evol. Microbiol.">
        <title>The Global Catalogue of Microorganisms (GCM) 10K type strain sequencing project: providing services to taxonomists for standard genome sequencing and annotation.</title>
        <authorList>
            <consortium name="The Broad Institute Genomics Platform"/>
            <consortium name="The Broad Institute Genome Sequencing Center for Infectious Disease"/>
            <person name="Wu L."/>
            <person name="Ma J."/>
        </authorList>
    </citation>
    <scope>NUCLEOTIDE SEQUENCE [LARGE SCALE GENOMIC DNA]</scope>
    <source>
        <strain evidence="7">JCM 17979</strain>
    </source>
</reference>
<evidence type="ECO:0000256" key="2">
    <source>
        <dbReference type="ARBA" id="ARBA00023125"/>
    </source>
</evidence>
<dbReference type="PANTHER" id="PTHR39515">
    <property type="entry name" value="CONSERVED PROTEIN"/>
    <property type="match status" value="1"/>
</dbReference>
<sequence length="175" mass="19253">MDSSRLPVPPGVDDRWQVSDRLGHQLIRVMRAMERAKAGKGVGPDGVERAAYVLLARLVLEGPRRSNALAESVHSDPSTVSRQVAGLVRAGLVERRPDPEDGRATLLAPTSEGLRVFEANRDRRNNQISEMTAHWAESDRHRLIELLERFAGDIEQRLAPSPTPPSAALRGQEAS</sequence>
<evidence type="ECO:0000259" key="5">
    <source>
        <dbReference type="PROSITE" id="PS50995"/>
    </source>
</evidence>
<evidence type="ECO:0000256" key="1">
    <source>
        <dbReference type="ARBA" id="ARBA00023015"/>
    </source>
</evidence>
<feature type="domain" description="HTH marR-type" evidence="5">
    <location>
        <begin position="19"/>
        <end position="152"/>
    </location>
</feature>
<keyword evidence="1" id="KW-0805">Transcription regulation</keyword>
<feature type="region of interest" description="Disordered" evidence="4">
    <location>
        <begin position="155"/>
        <end position="175"/>
    </location>
</feature>
<dbReference type="PANTHER" id="PTHR39515:SF2">
    <property type="entry name" value="HTH-TYPE TRANSCRIPTIONAL REGULATOR RV0880"/>
    <property type="match status" value="1"/>
</dbReference>
<name>A0ABP9CJY7_9PSEU</name>
<dbReference type="InterPro" id="IPR036388">
    <property type="entry name" value="WH-like_DNA-bd_sf"/>
</dbReference>
<dbReference type="InterPro" id="IPR052526">
    <property type="entry name" value="HTH-type_Bedaq_tolerance"/>
</dbReference>
<evidence type="ECO:0000256" key="4">
    <source>
        <dbReference type="SAM" id="MobiDB-lite"/>
    </source>
</evidence>
<dbReference type="PROSITE" id="PS01117">
    <property type="entry name" value="HTH_MARR_1"/>
    <property type="match status" value="1"/>
</dbReference>
<dbReference type="RefSeq" id="WP_345423950.1">
    <property type="nucleotide sequence ID" value="NZ_BAABHO010000072.1"/>
</dbReference>
<dbReference type="SUPFAM" id="SSF46785">
    <property type="entry name" value="Winged helix' DNA-binding domain"/>
    <property type="match status" value="1"/>
</dbReference>
<dbReference type="InterPro" id="IPR011991">
    <property type="entry name" value="ArsR-like_HTH"/>
</dbReference>
<dbReference type="InterPro" id="IPR023187">
    <property type="entry name" value="Tscrpt_reg_MarR-type_CS"/>
</dbReference>
<dbReference type="Gene3D" id="1.10.10.10">
    <property type="entry name" value="Winged helix-like DNA-binding domain superfamily/Winged helix DNA-binding domain"/>
    <property type="match status" value="1"/>
</dbReference>
<proteinExistence type="predicted"/>
<accession>A0ABP9CJY7</accession>
<dbReference type="Pfam" id="PF01047">
    <property type="entry name" value="MarR"/>
    <property type="match status" value="1"/>
</dbReference>
<dbReference type="PROSITE" id="PS50995">
    <property type="entry name" value="HTH_MARR_2"/>
    <property type="match status" value="1"/>
</dbReference>
<dbReference type="Proteomes" id="UP001500928">
    <property type="component" value="Unassembled WGS sequence"/>
</dbReference>
<dbReference type="SMART" id="SM00347">
    <property type="entry name" value="HTH_MARR"/>
    <property type="match status" value="1"/>
</dbReference>